<dbReference type="GeneID" id="56086049"/>
<proteinExistence type="predicted"/>
<keyword evidence="1" id="KW-0677">Repeat</keyword>
<keyword evidence="3" id="KW-0812">Transmembrane</keyword>
<feature type="region of interest" description="Disordered" evidence="2">
    <location>
        <begin position="1"/>
        <end position="26"/>
    </location>
</feature>
<sequence length="703" mass="78557">MSSSDPGSELDDLDGGSQRCGFKTEGGSAHGISLCNRESSEPDGRCFWHSSRKKSITEVIDQLNRERSFQDHEGPTIIRGMILEQVSIGDDIDFDGLDCAGCKLTDVDLTRTEISGTVFDGGTISDSDFSKTHFENVSFSEASLERVKMIDISGKNVFYKDSHITSTQFRWSDGDEIYYSNSKIQDSSFNQSRIRNGFFETADLTNSEFLGTTIIKSDFSNSSFDGVDMEGRFRDGSFKNAEIYESDLSDVDFEDVNLRGLFVSRSDLNNSDLSGLDLEDCELRESNFHNSTMFGINLVESEVVDCGFIGSTLDDSVFDDMNSVDTEFTGSSIENSTLKNSEFAYGSFEGVGLRDTDIIECEFVDVKMMGMKAGPDLYIDQSDFEGIELMCTDFSESIISKSYFKGSELLSAGFEGTIIEKVDLRKSDCRLAQFWDADLRDVRIDNETKLGSKCIYELEKFAEIYQDDVLNLSEFTSSEETFADLLNLDELTNSEGSADGLRSRLSKTILPRNGWHCWNSDTEDELYDFQKSIRVYRAYRGLCDDNQLSDRSRTFHTREREAERKYHFLNGNLGKWTYLASQKHIMGYGNGYLNVLITSALTIVFSAIAYLFVGGVESTQSTGTMYSITPGWLPRFGIPSWVPDIIVSFGASMYFSVVTFSTLGYGDLQPGSPFAKFLAGAESLAGVVLTAVFVFVLTRRATW</sequence>
<dbReference type="OrthoDB" id="199127at2157"/>
<dbReference type="KEGG" id="hpel:HZS54_25630"/>
<feature type="transmembrane region" description="Helical" evidence="3">
    <location>
        <begin position="591"/>
        <end position="613"/>
    </location>
</feature>
<keyword evidence="3" id="KW-1133">Transmembrane helix</keyword>
<dbReference type="PANTHER" id="PTHR47485">
    <property type="entry name" value="THYLAKOID LUMENAL 17.4 KDA PROTEIN, CHLOROPLASTIC"/>
    <property type="match status" value="1"/>
</dbReference>
<reference evidence="5 6" key="1">
    <citation type="submission" date="2020-07" db="EMBL/GenBank/DDBJ databases">
        <title>Halosimplex litoreum sp. nov. and Halosimplex rubrum sp. nov., isolated from different salt environments.</title>
        <authorList>
            <person name="Cui H."/>
        </authorList>
    </citation>
    <scope>NUCLEOTIDE SEQUENCE [LARGE SCALE GENOMIC DNA]</scope>
    <source>
        <strain evidence="5 6">R2</strain>
    </source>
</reference>
<dbReference type="RefSeq" id="WP_179919878.1">
    <property type="nucleotide sequence ID" value="NZ_CP058909.1"/>
</dbReference>
<evidence type="ECO:0000256" key="2">
    <source>
        <dbReference type="SAM" id="MobiDB-lite"/>
    </source>
</evidence>
<dbReference type="PANTHER" id="PTHR47485:SF1">
    <property type="entry name" value="THYLAKOID LUMENAL 17.4 KDA PROTEIN, CHLOROPLASTIC"/>
    <property type="match status" value="1"/>
</dbReference>
<dbReference type="InterPro" id="IPR001646">
    <property type="entry name" value="5peptide_repeat"/>
</dbReference>
<dbReference type="SUPFAM" id="SSF141571">
    <property type="entry name" value="Pentapeptide repeat-like"/>
    <property type="match status" value="3"/>
</dbReference>
<dbReference type="Proteomes" id="UP000509346">
    <property type="component" value="Chromosome"/>
</dbReference>
<dbReference type="Gene3D" id="2.160.20.80">
    <property type="entry name" value="E3 ubiquitin-protein ligase SopA"/>
    <property type="match status" value="3"/>
</dbReference>
<feature type="transmembrane region" description="Helical" evidence="3">
    <location>
        <begin position="645"/>
        <end position="665"/>
    </location>
</feature>
<evidence type="ECO:0000256" key="3">
    <source>
        <dbReference type="SAM" id="Phobius"/>
    </source>
</evidence>
<dbReference type="Pfam" id="PF07885">
    <property type="entry name" value="Ion_trans_2"/>
    <property type="match status" value="1"/>
</dbReference>
<keyword evidence="3" id="KW-0472">Membrane</keyword>
<evidence type="ECO:0000313" key="5">
    <source>
        <dbReference type="EMBL" id="QLH84801.1"/>
    </source>
</evidence>
<evidence type="ECO:0000256" key="1">
    <source>
        <dbReference type="ARBA" id="ARBA00022737"/>
    </source>
</evidence>
<dbReference type="EMBL" id="CP058909">
    <property type="protein sequence ID" value="QLH84801.1"/>
    <property type="molecule type" value="Genomic_DNA"/>
</dbReference>
<dbReference type="InterPro" id="IPR013099">
    <property type="entry name" value="K_chnl_dom"/>
</dbReference>
<feature type="domain" description="Potassium channel" evidence="4">
    <location>
        <begin position="647"/>
        <end position="700"/>
    </location>
</feature>
<evidence type="ECO:0000313" key="6">
    <source>
        <dbReference type="Proteomes" id="UP000509346"/>
    </source>
</evidence>
<dbReference type="SUPFAM" id="SSF81324">
    <property type="entry name" value="Voltage-gated potassium channels"/>
    <property type="match status" value="1"/>
</dbReference>
<gene>
    <name evidence="5" type="ORF">HZS54_25630</name>
</gene>
<accession>A0A7D5PC65</accession>
<protein>
    <submittedName>
        <fullName evidence="5">Pentapeptide repeat-containing protein</fullName>
    </submittedName>
</protein>
<dbReference type="Gene3D" id="1.10.287.70">
    <property type="match status" value="1"/>
</dbReference>
<name>A0A7D5PC65_9EURY</name>
<feature type="transmembrane region" description="Helical" evidence="3">
    <location>
        <begin position="677"/>
        <end position="697"/>
    </location>
</feature>
<dbReference type="AlphaFoldDB" id="A0A7D5PC65"/>
<organism evidence="5 6">
    <name type="scientific">Halosimplex pelagicum</name>
    <dbReference type="NCBI Taxonomy" id="869886"/>
    <lineage>
        <taxon>Archaea</taxon>
        <taxon>Methanobacteriati</taxon>
        <taxon>Methanobacteriota</taxon>
        <taxon>Stenosarchaea group</taxon>
        <taxon>Halobacteria</taxon>
        <taxon>Halobacteriales</taxon>
        <taxon>Haloarculaceae</taxon>
        <taxon>Halosimplex</taxon>
    </lineage>
</organism>
<dbReference type="Pfam" id="PF00805">
    <property type="entry name" value="Pentapeptide"/>
    <property type="match status" value="3"/>
</dbReference>
<evidence type="ECO:0000259" key="4">
    <source>
        <dbReference type="Pfam" id="PF07885"/>
    </source>
</evidence>
<keyword evidence="6" id="KW-1185">Reference proteome</keyword>